<proteinExistence type="predicted"/>
<dbReference type="InParanoid" id="A0A0D2JV27"/>
<dbReference type="EMBL" id="AZAC01000016">
    <property type="protein sequence ID" value="KIX13410.1"/>
    <property type="molecule type" value="Genomic_DNA"/>
</dbReference>
<evidence type="ECO:0000313" key="2">
    <source>
        <dbReference type="Proteomes" id="UP000032233"/>
    </source>
</evidence>
<comment type="caution">
    <text evidence="1">The sequence shown here is derived from an EMBL/GenBank/DDBJ whole genome shotgun (WGS) entry which is preliminary data.</text>
</comment>
<dbReference type="STRING" id="1429043.X474_14070"/>
<organism evidence="1 2">
    <name type="scientific">Dethiosulfatarculus sandiegensis</name>
    <dbReference type="NCBI Taxonomy" id="1429043"/>
    <lineage>
        <taxon>Bacteria</taxon>
        <taxon>Pseudomonadati</taxon>
        <taxon>Thermodesulfobacteriota</taxon>
        <taxon>Desulfarculia</taxon>
        <taxon>Desulfarculales</taxon>
        <taxon>Desulfarculaceae</taxon>
        <taxon>Dethiosulfatarculus</taxon>
    </lineage>
</organism>
<name>A0A0D2JV27_9BACT</name>
<protein>
    <submittedName>
        <fullName evidence="1">Uncharacterized protein</fullName>
    </submittedName>
</protein>
<reference evidence="1 2" key="1">
    <citation type="submission" date="2013-11" db="EMBL/GenBank/DDBJ databases">
        <title>Metagenomic analysis of a methanogenic consortium involved in long chain n-alkane degradation.</title>
        <authorList>
            <person name="Davidova I.A."/>
            <person name="Callaghan A.V."/>
            <person name="Wawrik B."/>
            <person name="Pruitt S."/>
            <person name="Marks C."/>
            <person name="Duncan K.E."/>
            <person name="Suflita J.M."/>
        </authorList>
    </citation>
    <scope>NUCLEOTIDE SEQUENCE [LARGE SCALE GENOMIC DNA]</scope>
    <source>
        <strain evidence="1 2">SPR</strain>
    </source>
</reference>
<sequence>MMQNGLSTCLELTGRLNLPAIFLSSKRIASQNQVVYNYSKALFKSVFGFPKTA</sequence>
<keyword evidence="2" id="KW-1185">Reference proteome</keyword>
<accession>A0A0D2JV27</accession>
<evidence type="ECO:0000313" key="1">
    <source>
        <dbReference type="EMBL" id="KIX13410.1"/>
    </source>
</evidence>
<dbReference type="AlphaFoldDB" id="A0A0D2JV27"/>
<gene>
    <name evidence="1" type="ORF">X474_14070</name>
</gene>
<dbReference type="Proteomes" id="UP000032233">
    <property type="component" value="Unassembled WGS sequence"/>
</dbReference>